<evidence type="ECO:0000259" key="1">
    <source>
        <dbReference type="Pfam" id="PF03732"/>
    </source>
</evidence>
<dbReference type="InterPro" id="IPR005162">
    <property type="entry name" value="Retrotrans_gag_dom"/>
</dbReference>
<gene>
    <name evidence="2" type="ORF">DH2020_003626</name>
</gene>
<dbReference type="Proteomes" id="UP001318860">
    <property type="component" value="Unassembled WGS sequence"/>
</dbReference>
<sequence length="264" mass="29517">MLAHPTVVNKLGVSASFKALQWFQWISRNRQVITWEQFVRALETRFGPSEFEDVQGILSKLLQNSSVEEYIRQFEDLSLRTVGLPPSFHLSCFVVGLRPDLQAEVRAARPTSVIQAMSLTRLHEAKLDDQRRFSSSWRPRGPVEPSQHFTVAVGNGERLSCVGCVRRAKLDIRGHQVCLILYVLPLEGSDVVLEFLGSQLLVPSFELCGINYEIRANGLEVTLGDCTPSISEVPYSGLCKLQSNGSVATYLSLSACHRRSSHRC</sequence>
<reference evidence="2 3" key="1">
    <citation type="journal article" date="2021" name="Comput. Struct. Biotechnol. J.">
        <title>De novo genome assembly of the potent medicinal plant Rehmannia glutinosa using nanopore technology.</title>
        <authorList>
            <person name="Ma L."/>
            <person name="Dong C."/>
            <person name="Song C."/>
            <person name="Wang X."/>
            <person name="Zheng X."/>
            <person name="Niu Y."/>
            <person name="Chen S."/>
            <person name="Feng W."/>
        </authorList>
    </citation>
    <scope>NUCLEOTIDE SEQUENCE [LARGE SCALE GENOMIC DNA]</scope>
    <source>
        <strain evidence="2">DH-2019</strain>
    </source>
</reference>
<feature type="domain" description="Retrotransposon gag" evidence="1">
    <location>
        <begin position="18"/>
        <end position="98"/>
    </location>
</feature>
<comment type="caution">
    <text evidence="2">The sequence shown here is derived from an EMBL/GenBank/DDBJ whole genome shotgun (WGS) entry which is preliminary data.</text>
</comment>
<protein>
    <recommendedName>
        <fullName evidence="1">Retrotransposon gag domain-containing protein</fullName>
    </recommendedName>
</protein>
<accession>A0ABR0XM63</accession>
<keyword evidence="3" id="KW-1185">Reference proteome</keyword>
<proteinExistence type="predicted"/>
<organism evidence="2 3">
    <name type="scientific">Rehmannia glutinosa</name>
    <name type="common">Chinese foxglove</name>
    <dbReference type="NCBI Taxonomy" id="99300"/>
    <lineage>
        <taxon>Eukaryota</taxon>
        <taxon>Viridiplantae</taxon>
        <taxon>Streptophyta</taxon>
        <taxon>Embryophyta</taxon>
        <taxon>Tracheophyta</taxon>
        <taxon>Spermatophyta</taxon>
        <taxon>Magnoliopsida</taxon>
        <taxon>eudicotyledons</taxon>
        <taxon>Gunneridae</taxon>
        <taxon>Pentapetalae</taxon>
        <taxon>asterids</taxon>
        <taxon>lamiids</taxon>
        <taxon>Lamiales</taxon>
        <taxon>Orobanchaceae</taxon>
        <taxon>Rehmannieae</taxon>
        <taxon>Rehmannia</taxon>
    </lineage>
</organism>
<dbReference type="EMBL" id="JABTTQ020000003">
    <property type="protein sequence ID" value="KAK6160245.1"/>
    <property type="molecule type" value="Genomic_DNA"/>
</dbReference>
<name>A0ABR0XM63_REHGL</name>
<evidence type="ECO:0000313" key="2">
    <source>
        <dbReference type="EMBL" id="KAK6160245.1"/>
    </source>
</evidence>
<evidence type="ECO:0000313" key="3">
    <source>
        <dbReference type="Proteomes" id="UP001318860"/>
    </source>
</evidence>
<dbReference type="Pfam" id="PF03732">
    <property type="entry name" value="Retrotrans_gag"/>
    <property type="match status" value="1"/>
</dbReference>